<proteinExistence type="predicted"/>
<evidence type="ECO:0000313" key="1">
    <source>
        <dbReference type="EMBL" id="THC90744.1"/>
    </source>
</evidence>
<name>A0A4V6RQQ2_9EURO</name>
<gene>
    <name evidence="1" type="ORF">EYZ11_009791</name>
</gene>
<keyword evidence="2" id="KW-1185">Reference proteome</keyword>
<accession>A0A4V6RQQ2</accession>
<reference evidence="1 2" key="1">
    <citation type="submission" date="2019-03" db="EMBL/GenBank/DDBJ databases">
        <title>The genome sequence of a newly discovered highly antifungal drug resistant Aspergillus species, Aspergillus tanneri NIH 1004.</title>
        <authorList>
            <person name="Mounaud S."/>
            <person name="Singh I."/>
            <person name="Joardar V."/>
            <person name="Pakala S."/>
            <person name="Pakala S."/>
            <person name="Venepally P."/>
            <person name="Hoover J."/>
            <person name="Nierman W."/>
            <person name="Chung J."/>
            <person name="Losada L."/>
        </authorList>
    </citation>
    <scope>NUCLEOTIDE SEQUENCE [LARGE SCALE GENOMIC DNA]</scope>
    <source>
        <strain evidence="1 2">NIH1004</strain>
    </source>
</reference>
<organism evidence="1 2">
    <name type="scientific">Aspergillus tanneri</name>
    <dbReference type="NCBI Taxonomy" id="1220188"/>
    <lineage>
        <taxon>Eukaryota</taxon>
        <taxon>Fungi</taxon>
        <taxon>Dikarya</taxon>
        <taxon>Ascomycota</taxon>
        <taxon>Pezizomycotina</taxon>
        <taxon>Eurotiomycetes</taxon>
        <taxon>Eurotiomycetidae</taxon>
        <taxon>Eurotiales</taxon>
        <taxon>Aspergillaceae</taxon>
        <taxon>Aspergillus</taxon>
        <taxon>Aspergillus subgen. Circumdati</taxon>
    </lineage>
</organism>
<evidence type="ECO:0000313" key="2">
    <source>
        <dbReference type="Proteomes" id="UP000308092"/>
    </source>
</evidence>
<protein>
    <submittedName>
        <fullName evidence="1">Uncharacterized protein</fullName>
    </submittedName>
</protein>
<dbReference type="Proteomes" id="UP000308092">
    <property type="component" value="Unassembled WGS sequence"/>
</dbReference>
<dbReference type="VEuPathDB" id="FungiDB:EYZ11_009791"/>
<comment type="caution">
    <text evidence="1">The sequence shown here is derived from an EMBL/GenBank/DDBJ whole genome shotgun (WGS) entry which is preliminary data.</text>
</comment>
<dbReference type="EMBL" id="SOSA01000486">
    <property type="protein sequence ID" value="THC90744.1"/>
    <property type="molecule type" value="Genomic_DNA"/>
</dbReference>
<sequence>MSKRPVCFTLLYGHS</sequence>